<feature type="compositionally biased region" description="Polar residues" evidence="2">
    <location>
        <begin position="420"/>
        <end position="451"/>
    </location>
</feature>
<name>A0A8H7PMV3_MORIS</name>
<feature type="compositionally biased region" description="Polar residues" evidence="2">
    <location>
        <begin position="8"/>
        <end position="27"/>
    </location>
</feature>
<accession>A0A8H7PMV3</accession>
<feature type="compositionally biased region" description="Polar residues" evidence="2">
    <location>
        <begin position="254"/>
        <end position="264"/>
    </location>
</feature>
<feature type="compositionally biased region" description="Pro residues" evidence="2">
    <location>
        <begin position="467"/>
        <end position="484"/>
    </location>
</feature>
<comment type="caution">
    <text evidence="3">The sequence shown here is derived from an EMBL/GenBank/DDBJ whole genome shotgun (WGS) entry which is preliminary data.</text>
</comment>
<feature type="coiled-coil region" evidence="1">
    <location>
        <begin position="508"/>
        <end position="556"/>
    </location>
</feature>
<gene>
    <name evidence="3" type="ORF">INT43_005563</name>
</gene>
<reference evidence="3" key="1">
    <citation type="submission" date="2020-12" db="EMBL/GenBank/DDBJ databases">
        <title>Metabolic potential, ecology and presence of endohyphal bacteria is reflected in genomic diversity of Mucoromycotina.</title>
        <authorList>
            <person name="Muszewska A."/>
            <person name="Okrasinska A."/>
            <person name="Steczkiewicz K."/>
            <person name="Drgas O."/>
            <person name="Orlowska M."/>
            <person name="Perlinska-Lenart U."/>
            <person name="Aleksandrzak-Piekarczyk T."/>
            <person name="Szatraj K."/>
            <person name="Zielenkiewicz U."/>
            <person name="Pilsyk S."/>
            <person name="Malc E."/>
            <person name="Mieczkowski P."/>
            <person name="Kruszewska J.S."/>
            <person name="Biernat P."/>
            <person name="Pawlowska J."/>
        </authorList>
    </citation>
    <scope>NUCLEOTIDE SEQUENCE</scope>
    <source>
        <strain evidence="3">WA0000067209</strain>
    </source>
</reference>
<feature type="compositionally biased region" description="Polar residues" evidence="2">
    <location>
        <begin position="169"/>
        <end position="187"/>
    </location>
</feature>
<dbReference type="OrthoDB" id="2427267at2759"/>
<dbReference type="AlphaFoldDB" id="A0A8H7PMV3"/>
<feature type="region of interest" description="Disordered" evidence="2">
    <location>
        <begin position="1"/>
        <end position="34"/>
    </location>
</feature>
<dbReference type="Proteomes" id="UP000654370">
    <property type="component" value="Unassembled WGS sequence"/>
</dbReference>
<organism evidence="3 4">
    <name type="scientific">Mortierella isabellina</name>
    <name type="common">Filamentous fungus</name>
    <name type="synonym">Umbelopsis isabellina</name>
    <dbReference type="NCBI Taxonomy" id="91625"/>
    <lineage>
        <taxon>Eukaryota</taxon>
        <taxon>Fungi</taxon>
        <taxon>Fungi incertae sedis</taxon>
        <taxon>Mucoromycota</taxon>
        <taxon>Mucoromycotina</taxon>
        <taxon>Umbelopsidomycetes</taxon>
        <taxon>Umbelopsidales</taxon>
        <taxon>Umbelopsidaceae</taxon>
        <taxon>Umbelopsis</taxon>
    </lineage>
</organism>
<evidence type="ECO:0000256" key="1">
    <source>
        <dbReference type="SAM" id="Coils"/>
    </source>
</evidence>
<keyword evidence="4" id="KW-1185">Reference proteome</keyword>
<feature type="compositionally biased region" description="Basic and acidic residues" evidence="2">
    <location>
        <begin position="230"/>
        <end position="239"/>
    </location>
</feature>
<evidence type="ECO:0000256" key="2">
    <source>
        <dbReference type="SAM" id="MobiDB-lite"/>
    </source>
</evidence>
<dbReference type="EMBL" id="JAEPQZ010000010">
    <property type="protein sequence ID" value="KAG2176329.1"/>
    <property type="molecule type" value="Genomic_DNA"/>
</dbReference>
<evidence type="ECO:0000313" key="4">
    <source>
        <dbReference type="Proteomes" id="UP000654370"/>
    </source>
</evidence>
<protein>
    <submittedName>
        <fullName evidence="3">Uncharacterized protein</fullName>
    </submittedName>
</protein>
<feature type="coiled-coil region" evidence="1">
    <location>
        <begin position="365"/>
        <end position="392"/>
    </location>
</feature>
<feature type="compositionally biased region" description="Polar residues" evidence="2">
    <location>
        <begin position="120"/>
        <end position="154"/>
    </location>
</feature>
<feature type="region of interest" description="Disordered" evidence="2">
    <location>
        <begin position="562"/>
        <end position="612"/>
    </location>
</feature>
<feature type="region of interest" description="Disordered" evidence="2">
    <location>
        <begin position="420"/>
        <end position="492"/>
    </location>
</feature>
<keyword evidence="1" id="KW-0175">Coiled coil</keyword>
<sequence>MAADRFGSFSSINKHNSSGNWYQNPVNDTKHKNVDKELQRIRGLGVVSVRKRYEDVSSISSASSISNRASDSSNEFKYIKNKLSKDSQLSVDEPTAQHLSKEIANNTTGQADKLAVQTKQLRSNTDSQLPSANSDASITMSPRSYISESPTTTIKENKEEEAKAEMEDQTQNIPESHNLEQKQPSTGSEEDALNHIEEEEKSPAAAASDSVESIIGQAQPDRPMTDNEETSSRVDDKSPTVDQEEDELMFTPNEIPSTELSWNNEVPELRNTDTDKEIDIQQAVKPSEETAIESTLIQSEPHTADKHNSIANIVSEMHILAEKAKEISNEQDQELAEKLRIRDQMLKVVESLHVPDDAVNNCNDEAALQSELADLRRQVQELNLKCELQQVDLQERAAYHSKLKTEKEALVRKVSIMAAENTSESDSISKNLNRMSTGSTFSSFSQKTNGVPASRPSSRRLNSRPESPIPPQLPPPRDPLPPIPKDQQLPSISLKDTANRYSGVQIQTDHHERIVQDLLSKLREAQEEQTRSKAVIESLEIKLRKTQIKNLELEKSVRALGSERHELLSKQRASAPPPPLASPPQSSSPSTKDKKKRSRRSFGNLLSIFSKK</sequence>
<feature type="compositionally biased region" description="Basic and acidic residues" evidence="2">
    <location>
        <begin position="192"/>
        <end position="202"/>
    </location>
</feature>
<proteinExistence type="predicted"/>
<evidence type="ECO:0000313" key="3">
    <source>
        <dbReference type="EMBL" id="KAG2176329.1"/>
    </source>
</evidence>
<feature type="compositionally biased region" description="Basic and acidic residues" evidence="2">
    <location>
        <begin position="155"/>
        <end position="166"/>
    </location>
</feature>
<feature type="region of interest" description="Disordered" evidence="2">
    <location>
        <begin position="120"/>
        <end position="272"/>
    </location>
</feature>